<dbReference type="NCBIfam" id="NF046062">
    <property type="entry name" value="citrull_CtlX"/>
    <property type="match status" value="1"/>
</dbReference>
<proteinExistence type="predicted"/>
<dbReference type="RefSeq" id="WP_320004991.1">
    <property type="nucleotide sequence ID" value="NZ_JAUHJS010000007.1"/>
</dbReference>
<sequence>MTPTKSPSTVLMIRPKHFGFNPETAASNAFQQRDTHDPAAVKQQALAEFDHMVDQLRAEGVNVMVVEDRESPVVPDAVFPNNWFSTHPDGTLVFYPMEAPIRRLERRTDILKDLLDKEGFDIRILRDYTQFEDHQQYLEGTGSILFDHPNKKAYASLSSRTDERLLLLLSCEMGYDVVRFHAFDAQGKAIYHTNVIMCLAPRYAIICQECITESRQWQLLSTALQEDGKEIIPITFAQVKHFAGNMLSLQGSQQELVVMSAQARASLNPAQVQVIERFAKIVAIPVPTIEKYGGGSVRCMMAEISLPKLGAYSNIR</sequence>
<dbReference type="PANTHER" id="PTHR43224:SF1">
    <property type="entry name" value="AMIDINOTRANSFERASE"/>
    <property type="match status" value="1"/>
</dbReference>
<dbReference type="EMBL" id="JAUHJS010000007">
    <property type="protein sequence ID" value="MDN4166453.1"/>
    <property type="molecule type" value="Genomic_DNA"/>
</dbReference>
<dbReference type="Pfam" id="PF19420">
    <property type="entry name" value="DDAH_eukar"/>
    <property type="match status" value="1"/>
</dbReference>
<organism evidence="1 2">
    <name type="scientific">Shiella aurantiaca</name>
    <dbReference type="NCBI Taxonomy" id="3058365"/>
    <lineage>
        <taxon>Bacteria</taxon>
        <taxon>Pseudomonadati</taxon>
        <taxon>Bacteroidota</taxon>
        <taxon>Cytophagia</taxon>
        <taxon>Cytophagales</taxon>
        <taxon>Shiellaceae</taxon>
        <taxon>Shiella</taxon>
    </lineage>
</organism>
<name>A0ABT8F7I7_9BACT</name>
<evidence type="ECO:0000313" key="2">
    <source>
        <dbReference type="Proteomes" id="UP001168552"/>
    </source>
</evidence>
<reference evidence="1" key="1">
    <citation type="submission" date="2023-06" db="EMBL/GenBank/DDBJ databases">
        <title>Cytophagales bacterium Strain LB-30, isolated from soil.</title>
        <authorList>
            <person name="Liu B."/>
        </authorList>
    </citation>
    <scope>NUCLEOTIDE SEQUENCE</scope>
    <source>
        <strain evidence="1">LB-30</strain>
    </source>
</reference>
<dbReference type="PANTHER" id="PTHR43224">
    <property type="entry name" value="AMIDINOTRANSFERASE"/>
    <property type="match status" value="1"/>
</dbReference>
<evidence type="ECO:0000313" key="1">
    <source>
        <dbReference type="EMBL" id="MDN4166453.1"/>
    </source>
</evidence>
<dbReference type="Proteomes" id="UP001168552">
    <property type="component" value="Unassembled WGS sequence"/>
</dbReference>
<gene>
    <name evidence="1" type="ORF">QWY31_13160</name>
</gene>
<accession>A0ABT8F7I7</accession>
<protein>
    <submittedName>
        <fullName evidence="1">Arginine deiminase-related protein</fullName>
    </submittedName>
</protein>
<dbReference type="SUPFAM" id="SSF55909">
    <property type="entry name" value="Pentein"/>
    <property type="match status" value="1"/>
</dbReference>
<dbReference type="InterPro" id="IPR014541">
    <property type="entry name" value="Amdntrnsf_FN0238"/>
</dbReference>
<dbReference type="PIRSF" id="PIRSF028188">
    <property type="entry name" value="Amdntrnsf_FN0238"/>
    <property type="match status" value="1"/>
</dbReference>
<comment type="caution">
    <text evidence="1">The sequence shown here is derived from an EMBL/GenBank/DDBJ whole genome shotgun (WGS) entry which is preliminary data.</text>
</comment>
<dbReference type="Gene3D" id="3.75.10.10">
    <property type="entry name" value="L-arginine/glycine Amidinotransferase, Chain A"/>
    <property type="match status" value="1"/>
</dbReference>
<keyword evidence="2" id="KW-1185">Reference proteome</keyword>